<reference evidence="1" key="1">
    <citation type="submission" date="2023-06" db="EMBL/GenBank/DDBJ databases">
        <title>Survivors Of The Sea: Transcriptome response of Skeletonema marinoi to long-term dormancy.</title>
        <authorList>
            <person name="Pinder M.I.M."/>
            <person name="Kourtchenko O."/>
            <person name="Robertson E.K."/>
            <person name="Larsson T."/>
            <person name="Maumus F."/>
            <person name="Osuna-Cruz C.M."/>
            <person name="Vancaester E."/>
            <person name="Stenow R."/>
            <person name="Vandepoele K."/>
            <person name="Ploug H."/>
            <person name="Bruchert V."/>
            <person name="Godhe A."/>
            <person name="Topel M."/>
        </authorList>
    </citation>
    <scope>NUCLEOTIDE SEQUENCE</scope>
    <source>
        <strain evidence="1">R05AC</strain>
    </source>
</reference>
<dbReference type="Proteomes" id="UP001224775">
    <property type="component" value="Unassembled WGS sequence"/>
</dbReference>
<evidence type="ECO:0000313" key="1">
    <source>
        <dbReference type="EMBL" id="KAK1737858.1"/>
    </source>
</evidence>
<keyword evidence="2" id="KW-1185">Reference proteome</keyword>
<protein>
    <submittedName>
        <fullName evidence="1">Uncharacterized protein</fullName>
    </submittedName>
</protein>
<organism evidence="1 2">
    <name type="scientific">Skeletonema marinoi</name>
    <dbReference type="NCBI Taxonomy" id="267567"/>
    <lineage>
        <taxon>Eukaryota</taxon>
        <taxon>Sar</taxon>
        <taxon>Stramenopiles</taxon>
        <taxon>Ochrophyta</taxon>
        <taxon>Bacillariophyta</taxon>
        <taxon>Coscinodiscophyceae</taxon>
        <taxon>Thalassiosirophycidae</taxon>
        <taxon>Thalassiosirales</taxon>
        <taxon>Skeletonemataceae</taxon>
        <taxon>Skeletonema</taxon>
        <taxon>Skeletonema marinoi-dohrnii complex</taxon>
    </lineage>
</organism>
<name>A0AAD8Y1M8_9STRA</name>
<accession>A0AAD8Y1M8</accession>
<comment type="caution">
    <text evidence="1">The sequence shown here is derived from an EMBL/GenBank/DDBJ whole genome shotgun (WGS) entry which is preliminary data.</text>
</comment>
<sequence length="140" mass="15698">MRSFAGGNLNFDSLELRNRAGDAATCDWIWGEHPEWKEPSRRLTSCVDRKNVRSWKGDTKVANVNEVACWNDGRDQALALLNSVELFSADELDIDLIIETEAGVDMFRPYCRTIGVLAGDRAEYTLADLDEVGDDEEVEA</sequence>
<gene>
    <name evidence="1" type="ORF">QTG54_011152</name>
</gene>
<dbReference type="EMBL" id="JATAAI010000022">
    <property type="protein sequence ID" value="KAK1737858.1"/>
    <property type="molecule type" value="Genomic_DNA"/>
</dbReference>
<proteinExistence type="predicted"/>
<dbReference type="AlphaFoldDB" id="A0AAD8Y1M8"/>
<evidence type="ECO:0000313" key="2">
    <source>
        <dbReference type="Proteomes" id="UP001224775"/>
    </source>
</evidence>